<comment type="caution">
    <text evidence="2">The sequence shown here is derived from an EMBL/GenBank/DDBJ whole genome shotgun (WGS) entry which is preliminary data.</text>
</comment>
<sequence>HFLQPTPFSRLLCYLVHLDNIDIFQHPSWIARSCFSLLFSLVFAIMVDLDAFWERGWQPEDSYWTNGLAYAPLPKFLYYVKHADSMTQFEWNGDIRTQHQHLDWPAREGPSLFISTFFDYFEAWKWGEQRRPLTVLYTIDTRRLPRLWPVVYAAVHTRNPLHTDVLFLNYIPSYAIVYVETIKSQIPELQLQPFPERAENLDDPEAVWPPPPPYPPHSRPAAPDEPPLAQNQPAQSQPAQGQPAQGQPAQGQPAQGQPAQGQHTQGQQAQGQHAQGQPARYLPGPYLPALLAQYLPPPPGLYPPRPYLPALPPPYLPGPYLAALPAPYLPAQDEPVQVQSAQNQPVPNQPAQSQSAQAQPVQDQAAQAQSTQDHPGQNQREPTRDQPLPAPAITPAPVHLSAFAPAQLENLASQPWSPPPDYMAPQHFTSPTHSAPAQFITPVPGVETPVPAPPLAGGYWYSVSEPVPGQCSANWQFDPPGASTERLTTFYINTAPPGQTPPGFHDQGQGQGQGQGQPTTISDVLQVSSAETELSHVFEPRPEDSHQQPSPATHSPPSPGFLLLMSPPVTMPDGTTPLPRERPRSTTPNGTRLPSFLAEEPAEEPVPEYHGVEIPNHWQTASVESSMPAERSSLISSDGSTVLPNFFAEDDE</sequence>
<evidence type="ECO:0000313" key="3">
    <source>
        <dbReference type="Proteomes" id="UP001281003"/>
    </source>
</evidence>
<keyword evidence="3" id="KW-1185">Reference proteome</keyword>
<evidence type="ECO:0000256" key="1">
    <source>
        <dbReference type="SAM" id="MobiDB-lite"/>
    </source>
</evidence>
<feature type="region of interest" description="Disordered" evidence="1">
    <location>
        <begin position="492"/>
        <end position="519"/>
    </location>
</feature>
<feature type="non-terminal residue" evidence="2">
    <location>
        <position position="1"/>
    </location>
</feature>
<feature type="region of interest" description="Disordered" evidence="1">
    <location>
        <begin position="539"/>
        <end position="605"/>
    </location>
</feature>
<feature type="region of interest" description="Disordered" evidence="1">
    <location>
        <begin position="620"/>
        <end position="652"/>
    </location>
</feature>
<feature type="region of interest" description="Disordered" evidence="1">
    <location>
        <begin position="334"/>
        <end position="395"/>
    </location>
</feature>
<proteinExistence type="predicted"/>
<accession>A0AAE0UER8</accession>
<organism evidence="2 3">
    <name type="scientific">Sordaria brevicollis</name>
    <dbReference type="NCBI Taxonomy" id="83679"/>
    <lineage>
        <taxon>Eukaryota</taxon>
        <taxon>Fungi</taxon>
        <taxon>Dikarya</taxon>
        <taxon>Ascomycota</taxon>
        <taxon>Pezizomycotina</taxon>
        <taxon>Sordariomycetes</taxon>
        <taxon>Sordariomycetidae</taxon>
        <taxon>Sordariales</taxon>
        <taxon>Sordariaceae</taxon>
        <taxon>Sordaria</taxon>
    </lineage>
</organism>
<dbReference type="PANTHER" id="PTHR40781:SF1">
    <property type="match status" value="1"/>
</dbReference>
<gene>
    <name evidence="2" type="ORF">B0T20DRAFT_492024</name>
</gene>
<feature type="compositionally biased region" description="Low complexity" evidence="1">
    <location>
        <begin position="227"/>
        <end position="282"/>
    </location>
</feature>
<dbReference type="Proteomes" id="UP001281003">
    <property type="component" value="Unassembled WGS sequence"/>
</dbReference>
<reference evidence="2" key="2">
    <citation type="submission" date="2023-07" db="EMBL/GenBank/DDBJ databases">
        <authorList>
            <consortium name="Lawrence Berkeley National Laboratory"/>
            <person name="Haridas S."/>
            <person name="Hensen N."/>
            <person name="Bonometti L."/>
            <person name="Westerberg I."/>
            <person name="Brannstrom I.O."/>
            <person name="Guillou S."/>
            <person name="Cros-Aarteil S."/>
            <person name="Calhoun S."/>
            <person name="Kuo A."/>
            <person name="Mondo S."/>
            <person name="Pangilinan J."/>
            <person name="Riley R."/>
            <person name="LaButti K."/>
            <person name="Andreopoulos B."/>
            <person name="Lipzen A."/>
            <person name="Chen C."/>
            <person name="Yanf M."/>
            <person name="Daum C."/>
            <person name="Ng V."/>
            <person name="Clum A."/>
            <person name="Steindorff A."/>
            <person name="Ohm R."/>
            <person name="Martin F."/>
            <person name="Silar P."/>
            <person name="Natvig D."/>
            <person name="Lalanne C."/>
            <person name="Gautier V."/>
            <person name="Ament-velasquez S.L."/>
            <person name="Kruys A."/>
            <person name="Hutchinson M.I."/>
            <person name="Powell A.J."/>
            <person name="Barry K."/>
            <person name="Miller A.N."/>
            <person name="Grigoriev I.V."/>
            <person name="Debuchy R."/>
            <person name="Gladieux P."/>
            <person name="Thoren M.H."/>
            <person name="Johannesson H."/>
        </authorList>
    </citation>
    <scope>NUCLEOTIDE SEQUENCE</scope>
    <source>
        <strain evidence="2">FGSC 1904</strain>
    </source>
</reference>
<reference evidence="2" key="1">
    <citation type="journal article" date="2023" name="Mol. Phylogenet. Evol.">
        <title>Genome-scale phylogeny and comparative genomics of the fungal order Sordariales.</title>
        <authorList>
            <person name="Hensen N."/>
            <person name="Bonometti L."/>
            <person name="Westerberg I."/>
            <person name="Brannstrom I.O."/>
            <person name="Guillou S."/>
            <person name="Cros-Aarteil S."/>
            <person name="Calhoun S."/>
            <person name="Haridas S."/>
            <person name="Kuo A."/>
            <person name="Mondo S."/>
            <person name="Pangilinan J."/>
            <person name="Riley R."/>
            <person name="LaButti K."/>
            <person name="Andreopoulos B."/>
            <person name="Lipzen A."/>
            <person name="Chen C."/>
            <person name="Yan M."/>
            <person name="Daum C."/>
            <person name="Ng V."/>
            <person name="Clum A."/>
            <person name="Steindorff A."/>
            <person name="Ohm R.A."/>
            <person name="Martin F."/>
            <person name="Silar P."/>
            <person name="Natvig D.O."/>
            <person name="Lalanne C."/>
            <person name="Gautier V."/>
            <person name="Ament-Velasquez S.L."/>
            <person name="Kruys A."/>
            <person name="Hutchinson M.I."/>
            <person name="Powell A.J."/>
            <person name="Barry K."/>
            <person name="Miller A.N."/>
            <person name="Grigoriev I.V."/>
            <person name="Debuchy R."/>
            <person name="Gladieux P."/>
            <person name="Hiltunen Thoren M."/>
            <person name="Johannesson H."/>
        </authorList>
    </citation>
    <scope>NUCLEOTIDE SEQUENCE</scope>
    <source>
        <strain evidence="2">FGSC 1904</strain>
    </source>
</reference>
<evidence type="ECO:0000313" key="2">
    <source>
        <dbReference type="EMBL" id="KAK3401408.1"/>
    </source>
</evidence>
<feature type="compositionally biased region" description="Polar residues" evidence="1">
    <location>
        <begin position="370"/>
        <end position="380"/>
    </location>
</feature>
<dbReference type="EMBL" id="JAUTDP010000002">
    <property type="protein sequence ID" value="KAK3401408.1"/>
    <property type="molecule type" value="Genomic_DNA"/>
</dbReference>
<feature type="compositionally biased region" description="Polar residues" evidence="1">
    <location>
        <begin position="633"/>
        <end position="643"/>
    </location>
</feature>
<dbReference type="PANTHER" id="PTHR40781">
    <property type="match status" value="1"/>
</dbReference>
<name>A0AAE0UER8_SORBR</name>
<feature type="compositionally biased region" description="Pro residues" evidence="1">
    <location>
        <begin position="207"/>
        <end position="226"/>
    </location>
</feature>
<feature type="region of interest" description="Disordered" evidence="1">
    <location>
        <begin position="411"/>
        <end position="439"/>
    </location>
</feature>
<protein>
    <submittedName>
        <fullName evidence="2">Uncharacterized protein</fullName>
    </submittedName>
</protein>
<dbReference type="AlphaFoldDB" id="A0AAE0UER8"/>
<feature type="compositionally biased region" description="Low complexity" evidence="1">
    <location>
        <begin position="334"/>
        <end position="369"/>
    </location>
</feature>
<feature type="region of interest" description="Disordered" evidence="1">
    <location>
        <begin position="200"/>
        <end position="282"/>
    </location>
</feature>